<dbReference type="EMBL" id="MN739387">
    <property type="protein sequence ID" value="QHT02038.1"/>
    <property type="molecule type" value="Genomic_DNA"/>
</dbReference>
<dbReference type="AlphaFoldDB" id="A0A6C0CBS6"/>
<proteinExistence type="predicted"/>
<name>A0A6C0CBS6_9ZZZZ</name>
<protein>
    <recommendedName>
        <fullName evidence="2">CMP/dCMP-type deaminase domain-containing protein</fullName>
    </recommendedName>
</protein>
<reference evidence="1" key="1">
    <citation type="journal article" date="2020" name="Nature">
        <title>Giant virus diversity and host interactions through global metagenomics.</title>
        <authorList>
            <person name="Schulz F."/>
            <person name="Roux S."/>
            <person name="Paez-Espino D."/>
            <person name="Jungbluth S."/>
            <person name="Walsh D.A."/>
            <person name="Denef V.J."/>
            <person name="McMahon K.D."/>
            <person name="Konstantinidis K.T."/>
            <person name="Eloe-Fadrosh E.A."/>
            <person name="Kyrpides N.C."/>
            <person name="Woyke T."/>
        </authorList>
    </citation>
    <scope>NUCLEOTIDE SEQUENCE</scope>
    <source>
        <strain evidence="1">GVMAG-M-3300020523-10</strain>
    </source>
</reference>
<organism evidence="1">
    <name type="scientific">viral metagenome</name>
    <dbReference type="NCBI Taxonomy" id="1070528"/>
    <lineage>
        <taxon>unclassified sequences</taxon>
        <taxon>metagenomes</taxon>
        <taxon>organismal metagenomes</taxon>
    </lineage>
</organism>
<sequence>MNNKASKENKDCIHAEVDCINRLKKSEKVVPINLLVFRTNNNGSNLMNAKPCINCINAINFTLKRKNYKLKKLSYTNEDGEICVLC</sequence>
<evidence type="ECO:0000313" key="1">
    <source>
        <dbReference type="EMBL" id="QHT02038.1"/>
    </source>
</evidence>
<evidence type="ECO:0008006" key="2">
    <source>
        <dbReference type="Google" id="ProtNLM"/>
    </source>
</evidence>
<accession>A0A6C0CBS6</accession>